<protein>
    <submittedName>
        <fullName evidence="1">Uncharacterized protein</fullName>
    </submittedName>
</protein>
<dbReference type="EMBL" id="QKYV01000003">
    <property type="protein sequence ID" value="PZW41589.1"/>
    <property type="molecule type" value="Genomic_DNA"/>
</dbReference>
<reference evidence="1 2" key="1">
    <citation type="submission" date="2018-06" db="EMBL/GenBank/DDBJ databases">
        <title>Genomic Encyclopedia of Archaeal and Bacterial Type Strains, Phase II (KMG-II): from individual species to whole genera.</title>
        <authorList>
            <person name="Goeker M."/>
        </authorList>
    </citation>
    <scope>NUCLEOTIDE SEQUENCE [LARGE SCALE GENOMIC DNA]</scope>
    <source>
        <strain evidence="1 2">DSM 15361</strain>
    </source>
</reference>
<dbReference type="RefSeq" id="WP_111540593.1">
    <property type="nucleotide sequence ID" value="NZ_QKYV01000003.1"/>
</dbReference>
<comment type="caution">
    <text evidence="1">The sequence shown here is derived from an EMBL/GenBank/DDBJ whole genome shotgun (WGS) entry which is preliminary data.</text>
</comment>
<evidence type="ECO:0000313" key="1">
    <source>
        <dbReference type="EMBL" id="PZW41589.1"/>
    </source>
</evidence>
<name>A0A2W7I5T6_9FLAO</name>
<evidence type="ECO:0000313" key="2">
    <source>
        <dbReference type="Proteomes" id="UP000249542"/>
    </source>
</evidence>
<organism evidence="1 2">
    <name type="scientific">Mesonia algae</name>
    <dbReference type="NCBI Taxonomy" id="213248"/>
    <lineage>
        <taxon>Bacteria</taxon>
        <taxon>Pseudomonadati</taxon>
        <taxon>Bacteroidota</taxon>
        <taxon>Flavobacteriia</taxon>
        <taxon>Flavobacteriales</taxon>
        <taxon>Flavobacteriaceae</taxon>
        <taxon>Mesonia</taxon>
    </lineage>
</organism>
<sequence>MVKAKDFKNKCKARKRRRHCSSRRALPLSIEDGRKVAIEATAENFCSTDYLNKDNYSNMAIIKVTLDLANENDVDSWKSKLENLDNKKTFYIYW</sequence>
<gene>
    <name evidence="1" type="ORF">LX95_01270</name>
</gene>
<accession>A0A2W7I5T6</accession>
<proteinExistence type="predicted"/>
<keyword evidence="2" id="KW-1185">Reference proteome</keyword>
<dbReference type="AlphaFoldDB" id="A0A2W7I5T6"/>
<dbReference type="Proteomes" id="UP000249542">
    <property type="component" value="Unassembled WGS sequence"/>
</dbReference>